<dbReference type="Gene3D" id="2.60.40.10">
    <property type="entry name" value="Immunoglobulins"/>
    <property type="match status" value="1"/>
</dbReference>
<evidence type="ECO:0000313" key="2">
    <source>
        <dbReference type="EMBL" id="GGS28663.1"/>
    </source>
</evidence>
<reference evidence="3" key="1">
    <citation type="journal article" date="2019" name="Int. J. Syst. Evol. Microbiol.">
        <title>The Global Catalogue of Microorganisms (GCM) 10K type strain sequencing project: providing services to taxonomists for standard genome sequencing and annotation.</title>
        <authorList>
            <consortium name="The Broad Institute Genomics Platform"/>
            <consortium name="The Broad Institute Genome Sequencing Center for Infectious Disease"/>
            <person name="Wu L."/>
            <person name="Ma J."/>
        </authorList>
    </citation>
    <scope>NUCLEOTIDE SEQUENCE [LARGE SCALE GENOMIC DNA]</scope>
    <source>
        <strain evidence="3">JCM 31406</strain>
    </source>
</reference>
<dbReference type="Proteomes" id="UP000620633">
    <property type="component" value="Unassembled WGS sequence"/>
</dbReference>
<dbReference type="EMBL" id="BMQO01000008">
    <property type="protein sequence ID" value="GGS28663.1"/>
    <property type="molecule type" value="Genomic_DNA"/>
</dbReference>
<comment type="caution">
    <text evidence="2">The sequence shown here is derived from an EMBL/GenBank/DDBJ whole genome shotgun (WGS) entry which is preliminary data.</text>
</comment>
<keyword evidence="3" id="KW-1185">Reference proteome</keyword>
<name>A0ABQ2SJM6_9DEIO</name>
<sequence length="508" mass="52144">MTRTRLFIAALLVTSGLLGSGAGAGDIRNTAVLKARNLQVPSNTVVLQGRSFCTPLVTPDGTPDAPARVLSSSAPGTLLIPYTVSVDGSESGTLTLNASVLSEVEGVQVRVQSSASASRALGNVTLAPGESRQVMVAVVISRPMDASVRVNLSAFCGPRGDEQNVTLVNLRQETALLLAHTVLPADVQVGDTPTFTLSLPNSAPGTLSPALTVTLPDGLSYVPGSALRDGQAVAATVSADGRQVTFTPGEVQAGATLKVTYRARVGVSAVSAGGADVSLDAVGIARARRPGAGSEELVSNPASAGVRVTPGVFDRRASLIGEVFLDSNGNGRRDPDDAPLTGARVLLSNGVQALTDEMGRYALRGLTPGAWLVTLDPATAPFQAVPGFGTRMVDAFALTRADFALRVPGMAAVQDTAALRAAAARSTSVRSGPLTVARSVTPAGAGSLVTLTVSSARPLNDVVIVDRATPSSDAQEFHLSRLTDTVVLRYLTPSPAGSYDPDVLWREP</sequence>
<dbReference type="InterPro" id="IPR013783">
    <property type="entry name" value="Ig-like_fold"/>
</dbReference>
<protein>
    <recommendedName>
        <fullName evidence="4">SD-repeat containing protein B domain-containing protein</fullName>
    </recommendedName>
</protein>
<accession>A0ABQ2SJM6</accession>
<evidence type="ECO:0000313" key="3">
    <source>
        <dbReference type="Proteomes" id="UP000620633"/>
    </source>
</evidence>
<feature type="signal peptide" evidence="1">
    <location>
        <begin position="1"/>
        <end position="24"/>
    </location>
</feature>
<organism evidence="2 3">
    <name type="scientific">Deinococcus knuensis</name>
    <dbReference type="NCBI Taxonomy" id="1837380"/>
    <lineage>
        <taxon>Bacteria</taxon>
        <taxon>Thermotogati</taxon>
        <taxon>Deinococcota</taxon>
        <taxon>Deinococci</taxon>
        <taxon>Deinococcales</taxon>
        <taxon>Deinococcaceae</taxon>
        <taxon>Deinococcus</taxon>
    </lineage>
</organism>
<dbReference type="RefSeq" id="WP_189101424.1">
    <property type="nucleotide sequence ID" value="NZ_BMQO01000008.1"/>
</dbReference>
<evidence type="ECO:0000256" key="1">
    <source>
        <dbReference type="SAM" id="SignalP"/>
    </source>
</evidence>
<keyword evidence="1" id="KW-0732">Signal</keyword>
<dbReference type="SUPFAM" id="SSF117074">
    <property type="entry name" value="Hypothetical protein PA1324"/>
    <property type="match status" value="1"/>
</dbReference>
<gene>
    <name evidence="2" type="ORF">GCM10008961_20410</name>
</gene>
<proteinExistence type="predicted"/>
<feature type="chain" id="PRO_5046536463" description="SD-repeat containing protein B domain-containing protein" evidence="1">
    <location>
        <begin position="25"/>
        <end position="508"/>
    </location>
</feature>
<evidence type="ECO:0008006" key="4">
    <source>
        <dbReference type="Google" id="ProtNLM"/>
    </source>
</evidence>